<dbReference type="AlphaFoldDB" id="M5J5C7"/>
<name>M5J5C7_9LACO</name>
<gene>
    <name evidence="3" type="ORF">D271_02909</name>
</gene>
<protein>
    <recommendedName>
        <fullName evidence="2">DUF4767 domain-containing protein</fullName>
    </recommendedName>
</protein>
<sequence>MKKLLTVGIALFGMASLMTGCGNDKQSHPKVVTETHKREANRWSKKKDQTLSRFMKEWGRKRGQKYTKYDGHHDIKTALGMKFPTALKYATVNGNRPKIGWSPNGKAIKGYNVVALYNYDLPKGTDCITYAFTLKNGEPIVLSNEGQSNNWVPAADENLQDNFANVIEDRPTKLKKVEKAEEATSKVESSSAKSESSSAKSDDAHDDDRDGYVITPKAMRGTWYAKTEYGSYRLVVTDHQITEISSDGDEDNTILYRRKRPTPEPGSYSEEEVERAKNWADATNRQLEGKDTIIIRGWFQNDGSNRYYSYHTEEIDGKKVPIIINMDNSAGLVDTIFYPSEDMANQQETARYDDLRYRDDE</sequence>
<dbReference type="InterPro" id="IPR031927">
    <property type="entry name" value="DUF4767"/>
</dbReference>
<proteinExistence type="predicted"/>
<feature type="compositionally biased region" description="Basic and acidic residues" evidence="1">
    <location>
        <begin position="175"/>
        <end position="185"/>
    </location>
</feature>
<comment type="caution">
    <text evidence="3">The sequence shown here is derived from an EMBL/GenBank/DDBJ whole genome shotgun (WGS) entry which is preliminary data.</text>
</comment>
<evidence type="ECO:0000259" key="2">
    <source>
        <dbReference type="Pfam" id="PF15983"/>
    </source>
</evidence>
<dbReference type="PROSITE" id="PS51257">
    <property type="entry name" value="PROKAR_LIPOPROTEIN"/>
    <property type="match status" value="1"/>
</dbReference>
<organism evidence="3 4">
    <name type="scientific">Ligilactobacillus saerimneri 30a</name>
    <dbReference type="NCBI Taxonomy" id="1227363"/>
    <lineage>
        <taxon>Bacteria</taxon>
        <taxon>Bacillati</taxon>
        <taxon>Bacillota</taxon>
        <taxon>Bacilli</taxon>
        <taxon>Lactobacillales</taxon>
        <taxon>Lactobacillaceae</taxon>
        <taxon>Ligilactobacillus</taxon>
    </lineage>
</organism>
<dbReference type="STRING" id="1227363.D271_02909"/>
<dbReference type="RefSeq" id="WP_009552677.1">
    <property type="nucleotide sequence ID" value="NZ_ANAG01000008.1"/>
</dbReference>
<keyword evidence="4" id="KW-1185">Reference proteome</keyword>
<reference evidence="3 4" key="1">
    <citation type="journal article" date="2013" name="Genome Announc.">
        <title>Genome Sequence of Lactobacillus saerimneri 30a (Formerly Lactobacillus sp. Strain 30a), a Reference Lactic Acid Bacterium Strain Producing Biogenic Amines.</title>
        <authorList>
            <person name="Romano A."/>
            <person name="Trip H."/>
            <person name="Campbell-Sills H."/>
            <person name="Bouchez O."/>
            <person name="Sherman D."/>
            <person name="Lolkema J.S."/>
            <person name="Lucas P.M."/>
        </authorList>
    </citation>
    <scope>NUCLEOTIDE SEQUENCE [LARGE SCALE GENOMIC DNA]</scope>
    <source>
        <strain evidence="3 4">30a</strain>
    </source>
</reference>
<dbReference type="Proteomes" id="UP000011912">
    <property type="component" value="Unassembled WGS sequence"/>
</dbReference>
<feature type="compositionally biased region" description="Basic and acidic residues" evidence="1">
    <location>
        <begin position="200"/>
        <end position="211"/>
    </location>
</feature>
<feature type="compositionally biased region" description="Low complexity" evidence="1">
    <location>
        <begin position="186"/>
        <end position="199"/>
    </location>
</feature>
<dbReference type="EMBL" id="ANAG01000008">
    <property type="protein sequence ID" value="EKW99341.1"/>
    <property type="molecule type" value="Genomic_DNA"/>
</dbReference>
<dbReference type="Pfam" id="PF15983">
    <property type="entry name" value="DUF4767"/>
    <property type="match status" value="1"/>
</dbReference>
<feature type="region of interest" description="Disordered" evidence="1">
    <location>
        <begin position="175"/>
        <end position="212"/>
    </location>
</feature>
<feature type="domain" description="DUF4767" evidence="2">
    <location>
        <begin position="42"/>
        <end position="167"/>
    </location>
</feature>
<dbReference type="PATRIC" id="fig|1227363.6.peg.568"/>
<evidence type="ECO:0000256" key="1">
    <source>
        <dbReference type="SAM" id="MobiDB-lite"/>
    </source>
</evidence>
<evidence type="ECO:0000313" key="4">
    <source>
        <dbReference type="Proteomes" id="UP000011912"/>
    </source>
</evidence>
<evidence type="ECO:0000313" key="3">
    <source>
        <dbReference type="EMBL" id="EKW99341.1"/>
    </source>
</evidence>
<accession>M5J5C7</accession>